<keyword evidence="3" id="KW-1185">Reference proteome</keyword>
<dbReference type="PANTHER" id="PTHR12150:SF13">
    <property type="entry name" value="METHYLTRANSFERASE C9ORF114-RELATED"/>
    <property type="match status" value="1"/>
</dbReference>
<accession>A0ABN7ASC9</accession>
<dbReference type="CDD" id="cd18086">
    <property type="entry name" value="HsC9orf114-like"/>
    <property type="match status" value="1"/>
</dbReference>
<organism evidence="2 3">
    <name type="scientific">Nesidiocoris tenuis</name>
    <dbReference type="NCBI Taxonomy" id="355587"/>
    <lineage>
        <taxon>Eukaryota</taxon>
        <taxon>Metazoa</taxon>
        <taxon>Ecdysozoa</taxon>
        <taxon>Arthropoda</taxon>
        <taxon>Hexapoda</taxon>
        <taxon>Insecta</taxon>
        <taxon>Pterygota</taxon>
        <taxon>Neoptera</taxon>
        <taxon>Paraneoptera</taxon>
        <taxon>Hemiptera</taxon>
        <taxon>Heteroptera</taxon>
        <taxon>Panheteroptera</taxon>
        <taxon>Cimicomorpha</taxon>
        <taxon>Miridae</taxon>
        <taxon>Dicyphina</taxon>
        <taxon>Nesidiocoris</taxon>
    </lineage>
</organism>
<dbReference type="Pfam" id="PF02598">
    <property type="entry name" value="Methyltrn_RNA_3"/>
    <property type="match status" value="1"/>
</dbReference>
<evidence type="ECO:0000256" key="1">
    <source>
        <dbReference type="ARBA" id="ARBA00009841"/>
    </source>
</evidence>
<dbReference type="Gene3D" id="2.40.50.140">
    <property type="entry name" value="Nucleic acid-binding proteins"/>
    <property type="match status" value="1"/>
</dbReference>
<proteinExistence type="inferred from homology"/>
<sequence length="354" mass="39795">MASKTEKLDWRTQKMQKRKRKAEQVENYLESKKLLEADDCNTIKKSPKLKSIAIAIAGSIVDNVQTEELATYLAGQIARAAAIYKIDEIIVFDDTCSTGINSKAGYESQTWENCVWLAKVLQFLECPQYLRKHLFPLSRDFKFAGLLNPLDTPHHLRRDSISLYREGVVVEEVHQHLNQSYANIGLTDNVRLDKCLEPGIRVTVKLNPGNTGSVVTPREPKETLGLYWGYEVRLARSFSAIFSECPHKKGYNLTIGTSDKGKPLTETTFSRKKRRRALIAIGGLQGLEFALSNDENLKSEDVSLVFDHYVNVCPSQGSRTIRSEEALLISLALITQKLDESNISTADDGVEENE</sequence>
<evidence type="ECO:0000313" key="2">
    <source>
        <dbReference type="EMBL" id="BES95105.1"/>
    </source>
</evidence>
<dbReference type="EMBL" id="AP028914">
    <property type="protein sequence ID" value="BES95105.1"/>
    <property type="molecule type" value="Genomic_DNA"/>
</dbReference>
<dbReference type="InterPro" id="IPR012340">
    <property type="entry name" value="NA-bd_OB-fold"/>
</dbReference>
<dbReference type="SUPFAM" id="SSF75217">
    <property type="entry name" value="alpha/beta knot"/>
    <property type="match status" value="1"/>
</dbReference>
<name>A0ABN7ASC9_9HEMI</name>
<gene>
    <name evidence="2" type="ORF">NTJ_07915</name>
</gene>
<reference evidence="2 3" key="1">
    <citation type="submission" date="2023-09" db="EMBL/GenBank/DDBJ databases">
        <title>Nesidiocoris tenuis whole genome shotgun sequence.</title>
        <authorList>
            <person name="Shibata T."/>
            <person name="Shimoda M."/>
            <person name="Kobayashi T."/>
            <person name="Uehara T."/>
        </authorList>
    </citation>
    <scope>NUCLEOTIDE SEQUENCE [LARGE SCALE GENOMIC DNA]</scope>
    <source>
        <strain evidence="2 3">Japan</strain>
    </source>
</reference>
<dbReference type="InterPro" id="IPR003750">
    <property type="entry name" value="Put_MeTrfase-C9orf114-like"/>
</dbReference>
<dbReference type="Gene3D" id="3.40.1280.10">
    <property type="match status" value="1"/>
</dbReference>
<dbReference type="PANTHER" id="PTHR12150">
    <property type="entry name" value="CLASS IV SAM-BINDING METHYLTRANSFERASE-RELATED"/>
    <property type="match status" value="1"/>
</dbReference>
<dbReference type="SUPFAM" id="SSF50249">
    <property type="entry name" value="Nucleic acid-binding proteins"/>
    <property type="match status" value="1"/>
</dbReference>
<dbReference type="InterPro" id="IPR029026">
    <property type="entry name" value="tRNA_m1G_MTases_N"/>
</dbReference>
<comment type="similarity">
    <text evidence="1">Belongs to the class IV-like SAM-binding methyltransferase superfamily.</text>
</comment>
<evidence type="ECO:0000313" key="3">
    <source>
        <dbReference type="Proteomes" id="UP001307889"/>
    </source>
</evidence>
<dbReference type="Proteomes" id="UP001307889">
    <property type="component" value="Chromosome 6"/>
</dbReference>
<protein>
    <submittedName>
        <fullName evidence="2">DUF171</fullName>
    </submittedName>
</protein>
<dbReference type="InterPro" id="IPR029028">
    <property type="entry name" value="Alpha/beta_knot_MTases"/>
</dbReference>